<accession>A0AAE0XTF2</accession>
<dbReference type="Proteomes" id="UP001283361">
    <property type="component" value="Unassembled WGS sequence"/>
</dbReference>
<keyword evidence="2" id="KW-1185">Reference proteome</keyword>
<name>A0AAE0XTF2_9GAST</name>
<proteinExistence type="predicted"/>
<organism evidence="1 2">
    <name type="scientific">Elysia crispata</name>
    <name type="common">lettuce slug</name>
    <dbReference type="NCBI Taxonomy" id="231223"/>
    <lineage>
        <taxon>Eukaryota</taxon>
        <taxon>Metazoa</taxon>
        <taxon>Spiralia</taxon>
        <taxon>Lophotrochozoa</taxon>
        <taxon>Mollusca</taxon>
        <taxon>Gastropoda</taxon>
        <taxon>Heterobranchia</taxon>
        <taxon>Euthyneura</taxon>
        <taxon>Panpulmonata</taxon>
        <taxon>Sacoglossa</taxon>
        <taxon>Placobranchoidea</taxon>
        <taxon>Plakobranchidae</taxon>
        <taxon>Elysia</taxon>
    </lineage>
</organism>
<evidence type="ECO:0000313" key="2">
    <source>
        <dbReference type="Proteomes" id="UP001283361"/>
    </source>
</evidence>
<evidence type="ECO:0000313" key="1">
    <source>
        <dbReference type="EMBL" id="KAK3711260.1"/>
    </source>
</evidence>
<dbReference type="AlphaFoldDB" id="A0AAE0XTF2"/>
<protein>
    <submittedName>
        <fullName evidence="1">Uncharacterized protein</fullName>
    </submittedName>
</protein>
<reference evidence="1" key="1">
    <citation type="journal article" date="2023" name="G3 (Bethesda)">
        <title>A reference genome for the long-term kleptoplast-retaining sea slug Elysia crispata morphotype clarki.</title>
        <authorList>
            <person name="Eastman K.E."/>
            <person name="Pendleton A.L."/>
            <person name="Shaikh M.A."/>
            <person name="Suttiyut T."/>
            <person name="Ogas R."/>
            <person name="Tomko P."/>
            <person name="Gavelis G."/>
            <person name="Widhalm J.R."/>
            <person name="Wisecaver J.H."/>
        </authorList>
    </citation>
    <scope>NUCLEOTIDE SEQUENCE</scope>
    <source>
        <strain evidence="1">ECLA1</strain>
    </source>
</reference>
<comment type="caution">
    <text evidence="1">The sequence shown here is derived from an EMBL/GenBank/DDBJ whole genome shotgun (WGS) entry which is preliminary data.</text>
</comment>
<dbReference type="EMBL" id="JAWDGP010007620">
    <property type="protein sequence ID" value="KAK3711260.1"/>
    <property type="molecule type" value="Genomic_DNA"/>
</dbReference>
<gene>
    <name evidence="1" type="ORF">RRG08_018741</name>
</gene>
<sequence length="127" mass="14408">MPGAVSVLGIWKFESWVKVRAEKRQPTQTSDNSSTSATFSLRREFPVTAAPSWPCSYKTEKSFTSKTSWIQAIKESPRLRAGSEGSRDCEERDIPVYTQTYQAPPKLLLMADHQARVRRLASEWVSL</sequence>